<accession>A0A9E8MM91</accession>
<name>A0A9E8MM91_9MICO</name>
<reference evidence="3" key="1">
    <citation type="submission" date="2022-11" db="EMBL/GenBank/DDBJ databases">
        <title>Description of Microcella daejonensis nov. sp, isolated from riverside soil.</title>
        <authorList>
            <person name="Molina K.M."/>
            <person name="Kim S.B."/>
        </authorList>
    </citation>
    <scope>NUCLEOTIDE SEQUENCE</scope>
    <source>
        <strain evidence="3">MMS21-STM12</strain>
    </source>
</reference>
<dbReference type="Proteomes" id="UP001164706">
    <property type="component" value="Chromosome"/>
</dbReference>
<sequence length="193" mass="18817">MLHTRALPAVLSALLLSGAALLIATPASAADSLTLTAPAASSTVSGELRIEGVVDGEGMTDLTLSLAPQSLGECGAPVASTETEVAGGEPFAAVIDTARVADGAYCVVAVADGGALSEVRGDIVVANELVAGSDFQLPTLALPEEGGVVAVATTTVPADAGPLLAALVFGLAGLAAAAVAVFGLLYGRRPARV</sequence>
<protein>
    <submittedName>
        <fullName evidence="3">Uncharacterized protein</fullName>
    </submittedName>
</protein>
<keyword evidence="1" id="KW-0472">Membrane</keyword>
<gene>
    <name evidence="3" type="ORF">OVN18_03685</name>
</gene>
<dbReference type="KEGG" id="mdb:OVN18_03685"/>
<feature type="chain" id="PRO_5038540933" evidence="2">
    <location>
        <begin position="30"/>
        <end position="193"/>
    </location>
</feature>
<proteinExistence type="predicted"/>
<keyword evidence="1" id="KW-1133">Transmembrane helix</keyword>
<feature type="transmembrane region" description="Helical" evidence="1">
    <location>
        <begin position="163"/>
        <end position="187"/>
    </location>
</feature>
<keyword evidence="4" id="KW-1185">Reference proteome</keyword>
<dbReference type="EMBL" id="CP113089">
    <property type="protein sequence ID" value="WAB82122.1"/>
    <property type="molecule type" value="Genomic_DNA"/>
</dbReference>
<keyword evidence="2" id="KW-0732">Signal</keyword>
<evidence type="ECO:0000256" key="2">
    <source>
        <dbReference type="SAM" id="SignalP"/>
    </source>
</evidence>
<keyword evidence="1" id="KW-0812">Transmembrane</keyword>
<dbReference type="RefSeq" id="WP_267782007.1">
    <property type="nucleotide sequence ID" value="NZ_CP113089.1"/>
</dbReference>
<dbReference type="AlphaFoldDB" id="A0A9E8MM91"/>
<organism evidence="3 4">
    <name type="scientific">Microcella daejeonensis</name>
    <dbReference type="NCBI Taxonomy" id="2994971"/>
    <lineage>
        <taxon>Bacteria</taxon>
        <taxon>Bacillati</taxon>
        <taxon>Actinomycetota</taxon>
        <taxon>Actinomycetes</taxon>
        <taxon>Micrococcales</taxon>
        <taxon>Microbacteriaceae</taxon>
        <taxon>Microcella</taxon>
    </lineage>
</organism>
<evidence type="ECO:0000313" key="4">
    <source>
        <dbReference type="Proteomes" id="UP001164706"/>
    </source>
</evidence>
<evidence type="ECO:0000256" key="1">
    <source>
        <dbReference type="SAM" id="Phobius"/>
    </source>
</evidence>
<feature type="signal peptide" evidence="2">
    <location>
        <begin position="1"/>
        <end position="29"/>
    </location>
</feature>
<evidence type="ECO:0000313" key="3">
    <source>
        <dbReference type="EMBL" id="WAB82122.1"/>
    </source>
</evidence>